<sequence>MIPQIRSRVLWIVMSGLVLLLASVHLMIGGLDQHEEKSQRLRFLPDGHFLRTASLGYRELTADVLWLQAIQVMGERKVSPEAGRWIYRLLDVVTTIDPKFTWAYEAGGIALCTLVVLPEESNRLLEKGMLHNPEEWKFPFLLSINYAFELGEDAKAAEAMALAAQLPGAPSNLGRLAANFFVSAKAPQQAIDLLSDLYEKTSDPGTKSLLGERLKRVAVERDLQLIEGSIARYRQSHGGLPSRLEDLTTSGILEKLPIEPYGGRYEYDPHSGTVRSSEISERMTLSMKRRRDSL</sequence>
<organism evidence="1 2">
    <name type="scientific">Nitrospira japonica</name>
    <dbReference type="NCBI Taxonomy" id="1325564"/>
    <lineage>
        <taxon>Bacteria</taxon>
        <taxon>Pseudomonadati</taxon>
        <taxon>Nitrospirota</taxon>
        <taxon>Nitrospiria</taxon>
        <taxon>Nitrospirales</taxon>
        <taxon>Nitrospiraceae</taxon>
        <taxon>Nitrospira</taxon>
    </lineage>
</organism>
<dbReference type="EMBL" id="LT828648">
    <property type="protein sequence ID" value="SLM46430.1"/>
    <property type="molecule type" value="Genomic_DNA"/>
</dbReference>
<dbReference type="AlphaFoldDB" id="A0A1W1I0A1"/>
<dbReference type="Proteomes" id="UP000192042">
    <property type="component" value="Chromosome I"/>
</dbReference>
<accession>A0A1W1I0A1</accession>
<dbReference type="STRING" id="1325564.NSJP_0258"/>
<name>A0A1W1I0A1_9BACT</name>
<evidence type="ECO:0000313" key="1">
    <source>
        <dbReference type="EMBL" id="SLM46430.1"/>
    </source>
</evidence>
<proteinExistence type="predicted"/>
<gene>
    <name evidence="1" type="ORF">NSJP_0258</name>
</gene>
<dbReference type="SUPFAM" id="SSF54523">
    <property type="entry name" value="Pili subunits"/>
    <property type="match status" value="1"/>
</dbReference>
<dbReference type="RefSeq" id="WP_080885122.1">
    <property type="nucleotide sequence ID" value="NZ_LT828648.1"/>
</dbReference>
<keyword evidence="2" id="KW-1185">Reference proteome</keyword>
<protein>
    <submittedName>
        <fullName evidence="1">Uncharacterized protein</fullName>
    </submittedName>
</protein>
<reference evidence="1 2" key="1">
    <citation type="submission" date="2017-03" db="EMBL/GenBank/DDBJ databases">
        <authorList>
            <person name="Afonso C.L."/>
            <person name="Miller P.J."/>
            <person name="Scott M.A."/>
            <person name="Spackman E."/>
            <person name="Goraichik I."/>
            <person name="Dimitrov K.M."/>
            <person name="Suarez D.L."/>
            <person name="Swayne D.E."/>
        </authorList>
    </citation>
    <scope>NUCLEOTIDE SEQUENCE [LARGE SCALE GENOMIC DNA]</scope>
    <source>
        <strain evidence="1">Genome sequencing of Nitrospira japonica strain NJ11</strain>
    </source>
</reference>
<dbReference type="InterPro" id="IPR045584">
    <property type="entry name" value="Pilin-like"/>
</dbReference>
<dbReference type="KEGG" id="nja:NSJP_0258"/>
<evidence type="ECO:0000313" key="2">
    <source>
        <dbReference type="Proteomes" id="UP000192042"/>
    </source>
</evidence>